<dbReference type="EMBL" id="BOMB01000010">
    <property type="protein sequence ID" value="GID10886.1"/>
    <property type="molecule type" value="Genomic_DNA"/>
</dbReference>
<name>A0A8J3IVU2_9ACTN</name>
<dbReference type="InterPro" id="IPR013785">
    <property type="entry name" value="Aldolase_TIM"/>
</dbReference>
<accession>A0A8J3IVU2</accession>
<evidence type="ECO:0000256" key="1">
    <source>
        <dbReference type="ARBA" id="ARBA00022801"/>
    </source>
</evidence>
<protein>
    <recommendedName>
        <fullName evidence="5">Alpha-galactosidase</fullName>
    </recommendedName>
</protein>
<evidence type="ECO:0008006" key="5">
    <source>
        <dbReference type="Google" id="ProtNLM"/>
    </source>
</evidence>
<sequence>MTDFAVEVPLWAPGNAGTAGNAAVAALSDGAVLDVRKDGDAAIVRVMASTSETTLVRLDVPLGSAVGYWHPGGEGEQPLPADWQRGWRPVGLVRSAPVGVLYDGAGRVLLGVAAHTTTPAHVRFGVSETLARYGIWLAVELAAGASYEVRVESGDTVGATLGALARWLTRDPLPVPAAARTPAYSTWYSYHRDVTAERVTAEAREASALGCGVLLLDDGWQRNALAGGYSGCGDWVPDAERFGDLGAHVAAVHDLGMRHVAWIAPLMLGPNSSAYRTLAGNAPREVSRLSCRILDPRRDTAREYVVDSCVSLVDRYGLDGLKVDFLDLASVYADDGGDELDAALALLCTELVGGLRALRGDELLIELRQPYAGPAMRRFGNLLRAGDCPADAAANRVRTRDIAALAPDAAVHSDMLMWDPAASPESAAHQLQSALYAVPQVSVRLTAQSAAHRDVTATWLAFWRRYAEVLLDGERHTGTPDDRYATVTATAGDRAVTTVYAPGRTAPVDPVSRPDTALVNATDAADVVVDVATAATVRLDVSDARGRAVGGHTAHLSPGPHRLAVPPAGSCLITPA</sequence>
<dbReference type="PANTHER" id="PTHR43053">
    <property type="entry name" value="GLYCOSIDASE FAMILY 31"/>
    <property type="match status" value="1"/>
</dbReference>
<dbReference type="GO" id="GO:0016052">
    <property type="term" value="P:carbohydrate catabolic process"/>
    <property type="evidence" value="ECO:0007669"/>
    <property type="project" value="InterPro"/>
</dbReference>
<keyword evidence="2" id="KW-0326">Glycosidase</keyword>
<keyword evidence="1" id="KW-0378">Hydrolase</keyword>
<dbReference type="Proteomes" id="UP000612808">
    <property type="component" value="Unassembled WGS sequence"/>
</dbReference>
<dbReference type="InterPro" id="IPR002252">
    <property type="entry name" value="Glyco_hydro_36"/>
</dbReference>
<evidence type="ECO:0000313" key="3">
    <source>
        <dbReference type="EMBL" id="GID10886.1"/>
    </source>
</evidence>
<dbReference type="SUPFAM" id="SSF51445">
    <property type="entry name" value="(Trans)glycosidases"/>
    <property type="match status" value="1"/>
</dbReference>
<dbReference type="InterPro" id="IPR050985">
    <property type="entry name" value="Alpha-glycosidase_related"/>
</dbReference>
<reference evidence="3" key="1">
    <citation type="submission" date="2021-01" db="EMBL/GenBank/DDBJ databases">
        <title>Whole genome shotgun sequence of Actinocatenispora rupis NBRC 107355.</title>
        <authorList>
            <person name="Komaki H."/>
            <person name="Tamura T."/>
        </authorList>
    </citation>
    <scope>NUCLEOTIDE SEQUENCE</scope>
    <source>
        <strain evidence="3">NBRC 107355</strain>
    </source>
</reference>
<comment type="caution">
    <text evidence="3">The sequence shown here is derived from an EMBL/GenBank/DDBJ whole genome shotgun (WGS) entry which is preliminary data.</text>
</comment>
<dbReference type="GO" id="GO:0004557">
    <property type="term" value="F:alpha-galactosidase activity"/>
    <property type="evidence" value="ECO:0007669"/>
    <property type="project" value="InterPro"/>
</dbReference>
<keyword evidence="4" id="KW-1185">Reference proteome</keyword>
<dbReference type="CDD" id="cd14791">
    <property type="entry name" value="GH36"/>
    <property type="match status" value="1"/>
</dbReference>
<dbReference type="Pfam" id="PF02065">
    <property type="entry name" value="Melibiase"/>
    <property type="match status" value="1"/>
</dbReference>
<dbReference type="Gene3D" id="3.20.20.70">
    <property type="entry name" value="Aldolase class I"/>
    <property type="match status" value="1"/>
</dbReference>
<organism evidence="3 4">
    <name type="scientific">Actinocatenispora rupis</name>
    <dbReference type="NCBI Taxonomy" id="519421"/>
    <lineage>
        <taxon>Bacteria</taxon>
        <taxon>Bacillati</taxon>
        <taxon>Actinomycetota</taxon>
        <taxon>Actinomycetes</taxon>
        <taxon>Micromonosporales</taxon>
        <taxon>Micromonosporaceae</taxon>
        <taxon>Actinocatenispora</taxon>
    </lineage>
</organism>
<gene>
    <name evidence="3" type="ORF">Aru02nite_17750</name>
</gene>
<dbReference type="InterPro" id="IPR017853">
    <property type="entry name" value="GH"/>
</dbReference>
<evidence type="ECO:0000313" key="4">
    <source>
        <dbReference type="Proteomes" id="UP000612808"/>
    </source>
</evidence>
<dbReference type="AlphaFoldDB" id="A0A8J3IVU2"/>
<proteinExistence type="predicted"/>
<dbReference type="PANTHER" id="PTHR43053:SF3">
    <property type="entry name" value="ALPHA-GALACTOSIDASE C-RELATED"/>
    <property type="match status" value="1"/>
</dbReference>
<evidence type="ECO:0000256" key="2">
    <source>
        <dbReference type="ARBA" id="ARBA00023295"/>
    </source>
</evidence>
<dbReference type="RefSeq" id="WP_203656494.1">
    <property type="nucleotide sequence ID" value="NZ_BAAAZM010000004.1"/>
</dbReference>